<evidence type="ECO:0000313" key="3">
    <source>
        <dbReference type="Proteomes" id="UP000324222"/>
    </source>
</evidence>
<dbReference type="PANTHER" id="PTHR33426:SF42">
    <property type="entry name" value="NEUROCHONDRIN"/>
    <property type="match status" value="1"/>
</dbReference>
<keyword evidence="3" id="KW-1185">Reference proteome</keyword>
<dbReference type="Proteomes" id="UP000324222">
    <property type="component" value="Unassembled WGS sequence"/>
</dbReference>
<keyword evidence="1" id="KW-1133">Transmembrane helix</keyword>
<organism evidence="2 3">
    <name type="scientific">Portunus trituberculatus</name>
    <name type="common">Swimming crab</name>
    <name type="synonym">Neptunus trituberculatus</name>
    <dbReference type="NCBI Taxonomy" id="210409"/>
    <lineage>
        <taxon>Eukaryota</taxon>
        <taxon>Metazoa</taxon>
        <taxon>Ecdysozoa</taxon>
        <taxon>Arthropoda</taxon>
        <taxon>Crustacea</taxon>
        <taxon>Multicrustacea</taxon>
        <taxon>Malacostraca</taxon>
        <taxon>Eumalacostraca</taxon>
        <taxon>Eucarida</taxon>
        <taxon>Decapoda</taxon>
        <taxon>Pleocyemata</taxon>
        <taxon>Brachyura</taxon>
        <taxon>Eubrachyura</taxon>
        <taxon>Portunoidea</taxon>
        <taxon>Portunidae</taxon>
        <taxon>Portuninae</taxon>
        <taxon>Portunus</taxon>
    </lineage>
</organism>
<protein>
    <submittedName>
        <fullName evidence="2">Uncharacterized protein</fullName>
    </submittedName>
</protein>
<gene>
    <name evidence="2" type="ORF">E2C01_001537</name>
</gene>
<evidence type="ECO:0000313" key="2">
    <source>
        <dbReference type="EMBL" id="MPC08940.1"/>
    </source>
</evidence>
<keyword evidence="1" id="KW-0472">Membrane</keyword>
<name>A0A5B7CHW2_PORTR</name>
<evidence type="ECO:0000256" key="1">
    <source>
        <dbReference type="SAM" id="Phobius"/>
    </source>
</evidence>
<accession>A0A5B7CHW2</accession>
<keyword evidence="1" id="KW-0812">Transmembrane</keyword>
<comment type="caution">
    <text evidence="2">The sequence shown here is derived from an EMBL/GenBank/DDBJ whole genome shotgun (WGS) entry which is preliminary data.</text>
</comment>
<reference evidence="2 3" key="1">
    <citation type="submission" date="2019-05" db="EMBL/GenBank/DDBJ databases">
        <title>Another draft genome of Portunus trituberculatus and its Hox gene families provides insights of decapod evolution.</title>
        <authorList>
            <person name="Jeong J.-H."/>
            <person name="Song I."/>
            <person name="Kim S."/>
            <person name="Choi T."/>
            <person name="Kim D."/>
            <person name="Ryu S."/>
            <person name="Kim W."/>
        </authorList>
    </citation>
    <scope>NUCLEOTIDE SEQUENCE [LARGE SCALE GENOMIC DNA]</scope>
    <source>
        <tissue evidence="2">Muscle</tissue>
    </source>
</reference>
<dbReference type="PANTHER" id="PTHR33426">
    <property type="entry name" value="C2H2-TYPE DOMAIN-CONTAINING PROTEIN"/>
    <property type="match status" value="1"/>
</dbReference>
<dbReference type="EMBL" id="VSRR010000049">
    <property type="protein sequence ID" value="MPC08940.1"/>
    <property type="molecule type" value="Genomic_DNA"/>
</dbReference>
<sequence length="641" mass="68847">MSVRWITSCFTSHRPDSASASATPSLFSCTSTPPPTLSFTAGFRTMKSLSSPIFTLMYMSTGSPLARLLLCSMAVCLARSCRLATSTPHTSHTCRPSECLAAWLSREVLFLNRMLHVSHTYCGRWRWVFMCSTLRHSPIVYVPLVGVEPGGLCEGRVAQVAHVGPLSCVHPDVGPQVGYLFETHPAQRTEVYTFWDRCFLILAFLLLILILTHSPNSRLLPSLSFRTCRLPLALCLFPFAEDTRPVTLPSWLVLLSFHSISEVPSGERCSSTASEYPPKGSNTSSWQFVLKMHSMDSASHGCIISPSTSLHISSSRPTESMSHSCTSSTIPTPGYSAPWPSKTFSDRMFGDRFPSKAESLSFKKLESEMLAVDGCGESASTMMSLFFSAGGNTMKKPLPSSPCVSSTVPFSSASLTWAGSTSLPLASKLYFRLDARFSFSLCCESVSGEEEILLSNGLLASGDIQDAGLRGCLGGVAGVPCSAYFTAGCSGVSWGEGASVPPDSASQSLSCLSVSSDGCDGWVIVFVVVNFAVQRQTGQAGELLATLLTLKWAQLEVDGHVCLQCHLLPEWHATLTTLVPPLASVNHAVVLESGGCGEGLATLLTLVWLLPGIFKVTQPSTKAATPRKARGGQVLMGMFYT</sequence>
<proteinExistence type="predicted"/>
<feature type="transmembrane region" description="Helical" evidence="1">
    <location>
        <begin position="194"/>
        <end position="212"/>
    </location>
</feature>
<dbReference type="AlphaFoldDB" id="A0A5B7CHW2"/>
<dbReference type="PROSITE" id="PS51257">
    <property type="entry name" value="PROKAR_LIPOPROTEIN"/>
    <property type="match status" value="1"/>
</dbReference>